<feature type="compositionally biased region" description="Low complexity" evidence="1">
    <location>
        <begin position="78"/>
        <end position="88"/>
    </location>
</feature>
<feature type="compositionally biased region" description="Basic and acidic residues" evidence="1">
    <location>
        <begin position="1"/>
        <end position="12"/>
    </location>
</feature>
<dbReference type="AlphaFoldDB" id="A0A9C6WNV0"/>
<evidence type="ECO:0000256" key="1">
    <source>
        <dbReference type="SAM" id="MobiDB-lite"/>
    </source>
</evidence>
<evidence type="ECO:0000313" key="3">
    <source>
        <dbReference type="RefSeq" id="XP_052111485.1"/>
    </source>
</evidence>
<name>A0A9C6WNV0_ARADU</name>
<dbReference type="GeneID" id="107468414"/>
<feature type="region of interest" description="Disordered" evidence="1">
    <location>
        <begin position="1"/>
        <end position="24"/>
    </location>
</feature>
<feature type="compositionally biased region" description="Basic residues" evidence="1">
    <location>
        <begin position="89"/>
        <end position="98"/>
    </location>
</feature>
<accession>A0A9C6WNV0</accession>
<evidence type="ECO:0000313" key="2">
    <source>
        <dbReference type="Proteomes" id="UP000515211"/>
    </source>
</evidence>
<feature type="region of interest" description="Disordered" evidence="1">
    <location>
        <begin position="60"/>
        <end position="108"/>
    </location>
</feature>
<dbReference type="Proteomes" id="UP000515211">
    <property type="component" value="Chromosome 10"/>
</dbReference>
<dbReference type="RefSeq" id="XP_052111485.1">
    <property type="nucleotide sequence ID" value="XM_052255525.1"/>
</dbReference>
<organism evidence="2 3">
    <name type="scientific">Arachis duranensis</name>
    <name type="common">Wild peanut</name>
    <dbReference type="NCBI Taxonomy" id="130453"/>
    <lineage>
        <taxon>Eukaryota</taxon>
        <taxon>Viridiplantae</taxon>
        <taxon>Streptophyta</taxon>
        <taxon>Embryophyta</taxon>
        <taxon>Tracheophyta</taxon>
        <taxon>Spermatophyta</taxon>
        <taxon>Magnoliopsida</taxon>
        <taxon>eudicotyledons</taxon>
        <taxon>Gunneridae</taxon>
        <taxon>Pentapetalae</taxon>
        <taxon>rosids</taxon>
        <taxon>fabids</taxon>
        <taxon>Fabales</taxon>
        <taxon>Fabaceae</taxon>
        <taxon>Papilionoideae</taxon>
        <taxon>50 kb inversion clade</taxon>
        <taxon>dalbergioids sensu lato</taxon>
        <taxon>Dalbergieae</taxon>
        <taxon>Pterocarpus clade</taxon>
        <taxon>Arachis</taxon>
    </lineage>
</organism>
<protein>
    <submittedName>
        <fullName evidence="3">Uncharacterized protein LOC107468414</fullName>
    </submittedName>
</protein>
<gene>
    <name evidence="3" type="primary">LOC107468414</name>
</gene>
<reference evidence="2" key="1">
    <citation type="journal article" date="2016" name="Nat. Genet.">
        <title>The genome sequences of Arachis duranensis and Arachis ipaensis, the diploid ancestors of cultivated peanut.</title>
        <authorList>
            <person name="Bertioli D.J."/>
            <person name="Cannon S.B."/>
            <person name="Froenicke L."/>
            <person name="Huang G."/>
            <person name="Farmer A.D."/>
            <person name="Cannon E.K."/>
            <person name="Liu X."/>
            <person name="Gao D."/>
            <person name="Clevenger J."/>
            <person name="Dash S."/>
            <person name="Ren L."/>
            <person name="Moretzsohn M.C."/>
            <person name="Shirasawa K."/>
            <person name="Huang W."/>
            <person name="Vidigal B."/>
            <person name="Abernathy B."/>
            <person name="Chu Y."/>
            <person name="Niederhuth C.E."/>
            <person name="Umale P."/>
            <person name="Araujo A.C."/>
            <person name="Kozik A."/>
            <person name="Kim K.D."/>
            <person name="Burow M.D."/>
            <person name="Varshney R.K."/>
            <person name="Wang X."/>
            <person name="Zhang X."/>
            <person name="Barkley N."/>
            <person name="Guimaraes P.M."/>
            <person name="Isobe S."/>
            <person name="Guo B."/>
            <person name="Liao B."/>
            <person name="Stalker H.T."/>
            <person name="Schmitz R.J."/>
            <person name="Scheffler B.E."/>
            <person name="Leal-Bertioli S.C."/>
            <person name="Xun X."/>
            <person name="Jackson S.A."/>
            <person name="Michelmore R."/>
            <person name="Ozias-Akins P."/>
        </authorList>
    </citation>
    <scope>NUCLEOTIDE SEQUENCE [LARGE SCALE GENOMIC DNA]</scope>
    <source>
        <strain evidence="2">cv. V14167</strain>
    </source>
</reference>
<sequence>MVLKTESDRPVQPEKPGTGHLTGPVLNGVVLKVKKKKKAKRNEVRTLILISVSHFHKTPRESTAISIATTGRRESTHGPRSSSPSSPSHSHHHRHRIPHPTAPLRRPTAPLRHRLAPLVVGGRQARLLHRRRRACLLLHCRYSPPIYYMLLNGVAGAWKEENLYEYF</sequence>
<proteinExistence type="predicted"/>
<keyword evidence="2" id="KW-1185">Reference proteome</keyword>
<dbReference type="KEGG" id="adu:107468414"/>
<reference evidence="3" key="2">
    <citation type="submission" date="2025-08" db="UniProtKB">
        <authorList>
            <consortium name="RefSeq"/>
        </authorList>
    </citation>
    <scope>IDENTIFICATION</scope>
    <source>
        <tissue evidence="3">Whole plant</tissue>
    </source>
</reference>